<feature type="compositionally biased region" description="Basic and acidic residues" evidence="1">
    <location>
        <begin position="82"/>
        <end position="92"/>
    </location>
</feature>
<evidence type="ECO:0000256" key="1">
    <source>
        <dbReference type="SAM" id="MobiDB-lite"/>
    </source>
</evidence>
<comment type="caution">
    <text evidence="2">The sequence shown here is derived from an EMBL/GenBank/DDBJ whole genome shotgun (WGS) entry which is preliminary data.</text>
</comment>
<reference evidence="2 3" key="1">
    <citation type="submission" date="2020-08" db="EMBL/GenBank/DDBJ databases">
        <title>Genomic Encyclopedia of Type Strains, Phase III (KMG-III): the genomes of soil and plant-associated and newly described type strains.</title>
        <authorList>
            <person name="Whitman W."/>
        </authorList>
    </citation>
    <scope>NUCLEOTIDE SEQUENCE [LARGE SCALE GENOMIC DNA]</scope>
    <source>
        <strain evidence="2 3">CECT 8577</strain>
    </source>
</reference>
<organism evidence="2 3">
    <name type="scientific">Prauserella isguenensis</name>
    <dbReference type="NCBI Taxonomy" id="1470180"/>
    <lineage>
        <taxon>Bacteria</taxon>
        <taxon>Bacillati</taxon>
        <taxon>Actinomycetota</taxon>
        <taxon>Actinomycetes</taxon>
        <taxon>Pseudonocardiales</taxon>
        <taxon>Pseudonocardiaceae</taxon>
        <taxon>Prauserella</taxon>
    </lineage>
</organism>
<evidence type="ECO:0000313" key="2">
    <source>
        <dbReference type="EMBL" id="MBB3052046.1"/>
    </source>
</evidence>
<protein>
    <recommendedName>
        <fullName evidence="4">Excreted virulence factor EspC (Type VII ESX diderm)</fullName>
    </recommendedName>
</protein>
<evidence type="ECO:0000313" key="3">
    <source>
        <dbReference type="Proteomes" id="UP000550714"/>
    </source>
</evidence>
<keyword evidence="3" id="KW-1185">Reference proteome</keyword>
<evidence type="ECO:0008006" key="4">
    <source>
        <dbReference type="Google" id="ProtNLM"/>
    </source>
</evidence>
<name>A0A839S2S2_9PSEU</name>
<dbReference type="Proteomes" id="UP000550714">
    <property type="component" value="Unassembled WGS sequence"/>
</dbReference>
<dbReference type="AlphaFoldDB" id="A0A839S2S2"/>
<accession>A0A839S2S2</accession>
<sequence length="104" mass="10873">MSRQFDPEQIAELATKIGKLKDNFSKASTDLGDGDPGGAYGHLKNAASAGETMRHFYSGVNSELSAGANLVDSASRALAEAAERMRGDEDAGVHTFGGTDPERA</sequence>
<dbReference type="RefSeq" id="WP_183655202.1">
    <property type="nucleotide sequence ID" value="NZ_JACHWU010000003.1"/>
</dbReference>
<feature type="region of interest" description="Disordered" evidence="1">
    <location>
        <begin position="82"/>
        <end position="104"/>
    </location>
</feature>
<gene>
    <name evidence="2" type="ORF">FHS23_003075</name>
</gene>
<proteinExistence type="predicted"/>
<dbReference type="EMBL" id="JACHWU010000003">
    <property type="protein sequence ID" value="MBB3052046.1"/>
    <property type="molecule type" value="Genomic_DNA"/>
</dbReference>